<protein>
    <recommendedName>
        <fullName evidence="2">WW domain-containing protein</fullName>
    </recommendedName>
</protein>
<reference evidence="3" key="2">
    <citation type="journal article" date="2023" name="Infect Dis Poverty">
        <title>Chromosome-scale genome of the human blood fluke Schistosoma mekongi and its implications for public health.</title>
        <authorList>
            <person name="Zhou M."/>
            <person name="Xu L."/>
            <person name="Xu D."/>
            <person name="Chen W."/>
            <person name="Khan J."/>
            <person name="Hu Y."/>
            <person name="Huang H."/>
            <person name="Wei H."/>
            <person name="Zhang Y."/>
            <person name="Chusongsang P."/>
            <person name="Tanasarnprasert K."/>
            <person name="Hu X."/>
            <person name="Limpanont Y."/>
            <person name="Lv Z."/>
        </authorList>
    </citation>
    <scope>NUCLEOTIDE SEQUENCE</scope>
    <source>
        <strain evidence="3">LV_2022a</strain>
    </source>
</reference>
<feature type="compositionally biased region" description="Basic and acidic residues" evidence="1">
    <location>
        <begin position="63"/>
        <end position="73"/>
    </location>
</feature>
<dbReference type="Proteomes" id="UP001292079">
    <property type="component" value="Unassembled WGS sequence"/>
</dbReference>
<feature type="domain" description="WW" evidence="2">
    <location>
        <begin position="13"/>
        <end position="45"/>
    </location>
</feature>
<accession>A0AAE2D965</accession>
<dbReference type="InterPro" id="IPR001202">
    <property type="entry name" value="WW_dom"/>
</dbReference>
<reference evidence="3" key="1">
    <citation type="submission" date="2022-04" db="EMBL/GenBank/DDBJ databases">
        <authorList>
            <person name="Xu L."/>
            <person name="Lv Z."/>
        </authorList>
    </citation>
    <scope>NUCLEOTIDE SEQUENCE</scope>
    <source>
        <strain evidence="3">LV_2022a</strain>
    </source>
</reference>
<feature type="region of interest" description="Disordered" evidence="1">
    <location>
        <begin position="54"/>
        <end position="73"/>
    </location>
</feature>
<proteinExistence type="predicted"/>
<evidence type="ECO:0000259" key="2">
    <source>
        <dbReference type="PROSITE" id="PS50020"/>
    </source>
</evidence>
<organism evidence="3 4">
    <name type="scientific">Schistosoma mekongi</name>
    <name type="common">Parasitic worm</name>
    <dbReference type="NCBI Taxonomy" id="38744"/>
    <lineage>
        <taxon>Eukaryota</taxon>
        <taxon>Metazoa</taxon>
        <taxon>Spiralia</taxon>
        <taxon>Lophotrochozoa</taxon>
        <taxon>Platyhelminthes</taxon>
        <taxon>Trematoda</taxon>
        <taxon>Digenea</taxon>
        <taxon>Strigeidida</taxon>
        <taxon>Schistosomatoidea</taxon>
        <taxon>Schistosomatidae</taxon>
        <taxon>Schistosoma</taxon>
    </lineage>
</organism>
<name>A0AAE2D965_SCHME</name>
<sequence>MSTNLWDDSDSDDNLPAEWEQAIQDDFVVYYNSETGCSTYSDPRLTSAVLTHSTKSNGSSQFKFDKFSGVDDG</sequence>
<dbReference type="PROSITE" id="PS01159">
    <property type="entry name" value="WW_DOMAIN_1"/>
    <property type="match status" value="1"/>
</dbReference>
<dbReference type="Gene3D" id="2.20.70.10">
    <property type="match status" value="1"/>
</dbReference>
<evidence type="ECO:0000256" key="1">
    <source>
        <dbReference type="SAM" id="MobiDB-lite"/>
    </source>
</evidence>
<evidence type="ECO:0000313" key="3">
    <source>
        <dbReference type="EMBL" id="KAK4475884.1"/>
    </source>
</evidence>
<gene>
    <name evidence="3" type="ORF">MN116_001130</name>
</gene>
<dbReference type="AlphaFoldDB" id="A0AAE2D965"/>
<comment type="caution">
    <text evidence="3">The sequence shown here is derived from an EMBL/GenBank/DDBJ whole genome shotgun (WGS) entry which is preliminary data.</text>
</comment>
<dbReference type="SUPFAM" id="SSF51045">
    <property type="entry name" value="WW domain"/>
    <property type="match status" value="1"/>
</dbReference>
<dbReference type="PROSITE" id="PS50020">
    <property type="entry name" value="WW_DOMAIN_2"/>
    <property type="match status" value="1"/>
</dbReference>
<evidence type="ECO:0000313" key="4">
    <source>
        <dbReference type="Proteomes" id="UP001292079"/>
    </source>
</evidence>
<dbReference type="EMBL" id="JALJAT010000001">
    <property type="protein sequence ID" value="KAK4475884.1"/>
    <property type="molecule type" value="Genomic_DNA"/>
</dbReference>
<keyword evidence="4" id="KW-1185">Reference proteome</keyword>
<dbReference type="InterPro" id="IPR036020">
    <property type="entry name" value="WW_dom_sf"/>
</dbReference>